<dbReference type="PROSITE" id="PS51371">
    <property type="entry name" value="CBS"/>
    <property type="match status" value="1"/>
</dbReference>
<feature type="transmembrane region" description="Helical" evidence="14">
    <location>
        <begin position="74"/>
        <end position="97"/>
    </location>
</feature>
<dbReference type="InterPro" id="IPR016483">
    <property type="entry name" value="UCP006404_Pept_M50_CBS"/>
</dbReference>
<keyword evidence="7" id="KW-0677">Repeat</keyword>
<feature type="transmembrane region" description="Helical" evidence="14">
    <location>
        <begin position="213"/>
        <end position="231"/>
    </location>
</feature>
<dbReference type="Gene3D" id="3.10.580.10">
    <property type="entry name" value="CBS-domain"/>
    <property type="match status" value="1"/>
</dbReference>
<dbReference type="Proteomes" id="UP000199302">
    <property type="component" value="Unassembled WGS sequence"/>
</dbReference>
<evidence type="ECO:0000256" key="1">
    <source>
        <dbReference type="ARBA" id="ARBA00004651"/>
    </source>
</evidence>
<dbReference type="PANTHER" id="PTHR39188:SF3">
    <property type="entry name" value="STAGE IV SPORULATION PROTEIN FB"/>
    <property type="match status" value="1"/>
</dbReference>
<evidence type="ECO:0000256" key="7">
    <source>
        <dbReference type="ARBA" id="ARBA00022737"/>
    </source>
</evidence>
<keyword evidence="20" id="KW-1185">Reference proteome</keyword>
<comment type="subcellular location">
    <subcellularLocation>
        <location evidence="1 14">Cell membrane</location>
        <topology evidence="1 14">Multi-pass membrane protein</topology>
    </subcellularLocation>
</comment>
<feature type="transmembrane region" description="Helical" evidence="14">
    <location>
        <begin position="20"/>
        <end position="38"/>
    </location>
</feature>
<sequence length="384" mass="40996">MFNLSQPILRVAGIEIRIAASWILIAALITWSLSTQVFPLRAPGLSPIDYLVMGGVGMVLFFVSLLLHEMAHALVARLYGIAVPRITLFLFGGVAELEDEPRHPREEFWIAIAGPAMSLALAGGFGLLSRLLAVLGGAGPVSAIAAYLGLINLVLALFNLLPAFPMDGGRILRAVLWARGGDLLKATERAAGSGVVFAYLLIGLGLLGLFQGIQIGGAWQVLIGVFILMAARSSIESARTKQLLGAETARTLMTPNAITASPHMTLSALVEEIMLPRRVSFVPVVEGAQLLGYIDSAVLNTIDRDNWDTTQINDVFVALENAATLAPGTGALEVLSRVARTGRRKFLVVEGRRLDGVLTLSDLTRFMALLSALDPPERESGTRA</sequence>
<dbReference type="SUPFAM" id="SSF54631">
    <property type="entry name" value="CBS-domain pair"/>
    <property type="match status" value="1"/>
</dbReference>
<evidence type="ECO:0000256" key="13">
    <source>
        <dbReference type="ARBA" id="ARBA00023136"/>
    </source>
</evidence>
<evidence type="ECO:0000313" key="19">
    <source>
        <dbReference type="EMBL" id="SFR09482.1"/>
    </source>
</evidence>
<protein>
    <recommendedName>
        <fullName evidence="14">Zinc metalloprotease</fullName>
    </recommendedName>
</protein>
<organism evidence="19 20">
    <name type="scientific">Poseidonocella sedimentorum</name>
    <dbReference type="NCBI Taxonomy" id="871652"/>
    <lineage>
        <taxon>Bacteria</taxon>
        <taxon>Pseudomonadati</taxon>
        <taxon>Pseudomonadota</taxon>
        <taxon>Alphaproteobacteria</taxon>
        <taxon>Rhodobacterales</taxon>
        <taxon>Roseobacteraceae</taxon>
        <taxon>Poseidonocella</taxon>
    </lineage>
</organism>
<dbReference type="InterPro" id="IPR000644">
    <property type="entry name" value="CBS_dom"/>
</dbReference>
<keyword evidence="9 14" id="KW-0862">Zinc</keyword>
<evidence type="ECO:0000256" key="9">
    <source>
        <dbReference type="ARBA" id="ARBA00022833"/>
    </source>
</evidence>
<evidence type="ECO:0000259" key="18">
    <source>
        <dbReference type="PROSITE" id="PS51371"/>
    </source>
</evidence>
<dbReference type="InterPro" id="IPR046342">
    <property type="entry name" value="CBS_dom_sf"/>
</dbReference>
<evidence type="ECO:0000256" key="16">
    <source>
        <dbReference type="PIRSR" id="PIRSR006404-2"/>
    </source>
</evidence>
<dbReference type="PIRSF" id="PIRSF006404">
    <property type="entry name" value="UCP006404_Pept_M50_CBS"/>
    <property type="match status" value="1"/>
</dbReference>
<name>A0A1I6DVW4_9RHOB</name>
<evidence type="ECO:0000313" key="20">
    <source>
        <dbReference type="Proteomes" id="UP000199302"/>
    </source>
</evidence>
<feature type="binding site" evidence="16">
    <location>
        <position position="72"/>
    </location>
    <ligand>
        <name>Zn(2+)</name>
        <dbReference type="ChEBI" id="CHEBI:29105"/>
        <note>catalytic</note>
    </ligand>
</feature>
<dbReference type="Pfam" id="PF02163">
    <property type="entry name" value="Peptidase_M50"/>
    <property type="match status" value="2"/>
</dbReference>
<keyword evidence="4 14" id="KW-0645">Protease</keyword>
<comment type="cofactor">
    <cofactor evidence="14 16">
        <name>Zn(2+)</name>
        <dbReference type="ChEBI" id="CHEBI:29105"/>
    </cofactor>
    <text evidence="14 16">Binds 1 zinc ion per subunit.</text>
</comment>
<evidence type="ECO:0000256" key="5">
    <source>
        <dbReference type="ARBA" id="ARBA00022692"/>
    </source>
</evidence>
<dbReference type="GO" id="GO:0005886">
    <property type="term" value="C:plasma membrane"/>
    <property type="evidence" value="ECO:0007669"/>
    <property type="project" value="UniProtKB-SubCell"/>
</dbReference>
<dbReference type="RefSeq" id="WP_143104137.1">
    <property type="nucleotide sequence ID" value="NZ_FOYI01000005.1"/>
</dbReference>
<dbReference type="InterPro" id="IPR008915">
    <property type="entry name" value="Peptidase_M50"/>
</dbReference>
<accession>A0A1I6DVW4</accession>
<evidence type="ECO:0000256" key="4">
    <source>
        <dbReference type="ARBA" id="ARBA00022670"/>
    </source>
</evidence>
<dbReference type="CDD" id="cd06164">
    <property type="entry name" value="S2P-M50_SpoIVFB_CBS"/>
    <property type="match status" value="1"/>
</dbReference>
<dbReference type="GO" id="GO:0008237">
    <property type="term" value="F:metallopeptidase activity"/>
    <property type="evidence" value="ECO:0007669"/>
    <property type="project" value="UniProtKB-UniRule"/>
</dbReference>
<evidence type="ECO:0000256" key="11">
    <source>
        <dbReference type="ARBA" id="ARBA00023049"/>
    </source>
</evidence>
<feature type="active site" evidence="15">
    <location>
        <position position="69"/>
    </location>
</feature>
<dbReference type="STRING" id="871652.SAMN04515673_105242"/>
<keyword evidence="13 14" id="KW-0472">Membrane</keyword>
<evidence type="ECO:0000256" key="17">
    <source>
        <dbReference type="PROSITE-ProRule" id="PRU00703"/>
    </source>
</evidence>
<evidence type="ECO:0000256" key="10">
    <source>
        <dbReference type="ARBA" id="ARBA00022989"/>
    </source>
</evidence>
<feature type="transmembrane region" description="Helical" evidence="14">
    <location>
        <begin position="50"/>
        <end position="68"/>
    </location>
</feature>
<comment type="similarity">
    <text evidence="2 14">Belongs to the peptidase M50B family.</text>
</comment>
<keyword evidence="6 14" id="KW-0479">Metal-binding</keyword>
<keyword evidence="3 14" id="KW-1003">Cell membrane</keyword>
<keyword evidence="5 14" id="KW-0812">Transmembrane</keyword>
<evidence type="ECO:0000256" key="3">
    <source>
        <dbReference type="ARBA" id="ARBA00022475"/>
    </source>
</evidence>
<dbReference type="Pfam" id="PF00571">
    <property type="entry name" value="CBS"/>
    <property type="match status" value="2"/>
</dbReference>
<evidence type="ECO:0000256" key="14">
    <source>
        <dbReference type="PIRNR" id="PIRNR006404"/>
    </source>
</evidence>
<feature type="transmembrane region" description="Helical" evidence="14">
    <location>
        <begin position="144"/>
        <end position="165"/>
    </location>
</feature>
<keyword evidence="12 17" id="KW-0129">CBS domain</keyword>
<dbReference type="GO" id="GO:0046872">
    <property type="term" value="F:metal ion binding"/>
    <property type="evidence" value="ECO:0007669"/>
    <property type="project" value="UniProtKB-UniRule"/>
</dbReference>
<reference evidence="19 20" key="1">
    <citation type="submission" date="2016-10" db="EMBL/GenBank/DDBJ databases">
        <authorList>
            <person name="de Groot N.N."/>
        </authorList>
    </citation>
    <scope>NUCLEOTIDE SEQUENCE [LARGE SCALE GENOMIC DNA]</scope>
    <source>
        <strain evidence="20">KMM 9023,NRIC 0796,JCM 17311,KCTC 23692</strain>
    </source>
</reference>
<dbReference type="OrthoDB" id="9781963at2"/>
<dbReference type="EMBL" id="FOYI01000005">
    <property type="protein sequence ID" value="SFR09482.1"/>
    <property type="molecule type" value="Genomic_DNA"/>
</dbReference>
<proteinExistence type="inferred from homology"/>
<gene>
    <name evidence="19" type="ORF">SAMN04515673_105242</name>
</gene>
<keyword evidence="10 14" id="KW-1133">Transmembrane helix</keyword>
<keyword evidence="8 14" id="KW-0378">Hydrolase</keyword>
<keyword evidence="11 14" id="KW-0482">Metalloprotease</keyword>
<dbReference type="PANTHER" id="PTHR39188">
    <property type="entry name" value="MEMBRANE-ASSOCIATED ZINC METALLOPROTEASE M50B"/>
    <property type="match status" value="1"/>
</dbReference>
<evidence type="ECO:0000256" key="6">
    <source>
        <dbReference type="ARBA" id="ARBA00022723"/>
    </source>
</evidence>
<evidence type="ECO:0000256" key="12">
    <source>
        <dbReference type="ARBA" id="ARBA00023122"/>
    </source>
</evidence>
<feature type="binding site" evidence="16">
    <location>
        <position position="167"/>
    </location>
    <ligand>
        <name>Zn(2+)</name>
        <dbReference type="ChEBI" id="CHEBI:29105"/>
        <note>catalytic</note>
    </ligand>
</feature>
<dbReference type="GO" id="GO:0006508">
    <property type="term" value="P:proteolysis"/>
    <property type="evidence" value="ECO:0007669"/>
    <property type="project" value="UniProtKB-KW"/>
</dbReference>
<evidence type="ECO:0000256" key="15">
    <source>
        <dbReference type="PIRSR" id="PIRSR006404-1"/>
    </source>
</evidence>
<evidence type="ECO:0000256" key="2">
    <source>
        <dbReference type="ARBA" id="ARBA00007931"/>
    </source>
</evidence>
<dbReference type="AlphaFoldDB" id="A0A1I6DVW4"/>
<feature type="transmembrane region" description="Helical" evidence="14">
    <location>
        <begin position="186"/>
        <end position="207"/>
    </location>
</feature>
<evidence type="ECO:0000256" key="8">
    <source>
        <dbReference type="ARBA" id="ARBA00022801"/>
    </source>
</evidence>
<feature type="binding site" evidence="16">
    <location>
        <position position="68"/>
    </location>
    <ligand>
        <name>Zn(2+)</name>
        <dbReference type="ChEBI" id="CHEBI:29105"/>
        <note>catalytic</note>
    </ligand>
</feature>
<feature type="transmembrane region" description="Helical" evidence="14">
    <location>
        <begin position="109"/>
        <end position="132"/>
    </location>
</feature>
<feature type="domain" description="CBS" evidence="18">
    <location>
        <begin position="253"/>
        <end position="309"/>
    </location>
</feature>
<dbReference type="SMART" id="SM00116">
    <property type="entry name" value="CBS"/>
    <property type="match status" value="2"/>
</dbReference>